<evidence type="ECO:0000313" key="3">
    <source>
        <dbReference type="Proteomes" id="UP001324185"/>
    </source>
</evidence>
<proteinExistence type="predicted"/>
<evidence type="ECO:0000313" key="2">
    <source>
        <dbReference type="EMBL" id="WQG84903.1"/>
    </source>
</evidence>
<keyword evidence="3" id="KW-1185">Reference proteome</keyword>
<accession>A0ABZ0X3E2</accession>
<name>A0ABZ0X3E2_9GAMM</name>
<evidence type="ECO:0000256" key="1">
    <source>
        <dbReference type="SAM" id="Phobius"/>
    </source>
</evidence>
<dbReference type="RefSeq" id="WP_018625483.1">
    <property type="nucleotide sequence ID" value="NZ_CP140158.1"/>
</dbReference>
<keyword evidence="1" id="KW-1133">Transmembrane helix</keyword>
<keyword evidence="1" id="KW-0812">Transmembrane</keyword>
<reference evidence="2 3" key="1">
    <citation type="submission" date="2023-11" db="EMBL/GenBank/DDBJ databases">
        <title>MicrobeMod: A computational toolkit for identifying prokaryotic methylation and restriction-modification with nanopore sequencing.</title>
        <authorList>
            <person name="Crits-Christoph A."/>
            <person name="Kang S.C."/>
            <person name="Lee H."/>
            <person name="Ostrov N."/>
        </authorList>
    </citation>
    <scope>NUCLEOTIDE SEQUENCE [LARGE SCALE GENOMIC DNA]</scope>
    <source>
        <strain evidence="2 3">DSMZ 16071</strain>
    </source>
</reference>
<dbReference type="Proteomes" id="UP001324185">
    <property type="component" value="Chromosome"/>
</dbReference>
<sequence length="120" mass="14134">MAPLIIAALYGLMFLVIKLVTSIEFNNEIRLIINIVVGIGALVLPIVIYSFIDFKLTQRAINFVGQSWCKEQNVEFKKVEMHKNHFALIYLQDNKKMRKKFRVRFVPTTWFVKSVEWLEK</sequence>
<evidence type="ECO:0008006" key="4">
    <source>
        <dbReference type="Google" id="ProtNLM"/>
    </source>
</evidence>
<keyword evidence="1" id="KW-0472">Membrane</keyword>
<organism evidence="2 3">
    <name type="scientific">Kangiella aquimarina</name>
    <dbReference type="NCBI Taxonomy" id="261965"/>
    <lineage>
        <taxon>Bacteria</taxon>
        <taxon>Pseudomonadati</taxon>
        <taxon>Pseudomonadota</taxon>
        <taxon>Gammaproteobacteria</taxon>
        <taxon>Kangiellales</taxon>
        <taxon>Kangiellaceae</taxon>
        <taxon>Kangiella</taxon>
    </lineage>
</organism>
<gene>
    <name evidence="2" type="ORF">SR900_10560</name>
</gene>
<dbReference type="EMBL" id="CP140158">
    <property type="protein sequence ID" value="WQG84903.1"/>
    <property type="molecule type" value="Genomic_DNA"/>
</dbReference>
<protein>
    <recommendedName>
        <fullName evidence="4">PH domain-containing protein</fullName>
    </recommendedName>
</protein>
<feature type="transmembrane region" description="Helical" evidence="1">
    <location>
        <begin position="32"/>
        <end position="52"/>
    </location>
</feature>